<feature type="domain" description="Histidine kinase" evidence="11">
    <location>
        <begin position="556"/>
        <end position="790"/>
    </location>
</feature>
<evidence type="ECO:0000256" key="9">
    <source>
        <dbReference type="PROSITE-ProRule" id="PRU00169"/>
    </source>
</evidence>
<evidence type="ECO:0000313" key="14">
    <source>
        <dbReference type="EMBL" id="MDQ0537415.1"/>
    </source>
</evidence>
<evidence type="ECO:0000256" key="5">
    <source>
        <dbReference type="ARBA" id="ARBA00022741"/>
    </source>
</evidence>
<feature type="transmembrane region" description="Helical" evidence="10">
    <location>
        <begin position="322"/>
        <end position="340"/>
    </location>
</feature>
<keyword evidence="5" id="KW-0547">Nucleotide-binding</keyword>
<keyword evidence="7" id="KW-0067">ATP-binding</keyword>
<name>A0ABU0MVB9_9PROT</name>
<dbReference type="InterPro" id="IPR036097">
    <property type="entry name" value="HisK_dim/P_sf"/>
</dbReference>
<dbReference type="Pfam" id="PF08448">
    <property type="entry name" value="PAS_4"/>
    <property type="match status" value="1"/>
</dbReference>
<dbReference type="Pfam" id="PF00512">
    <property type="entry name" value="HisKA"/>
    <property type="match status" value="1"/>
</dbReference>
<reference evidence="14 15" key="1">
    <citation type="submission" date="2023-07" db="EMBL/GenBank/DDBJ databases">
        <title>Genomic Encyclopedia of Type Strains, Phase IV (KMG-IV): sequencing the most valuable type-strain genomes for metagenomic binning, comparative biology and taxonomic classification.</title>
        <authorList>
            <person name="Goeker M."/>
        </authorList>
    </citation>
    <scope>NUCLEOTIDE SEQUENCE [LARGE SCALE GENOMIC DNA]</scope>
    <source>
        <strain evidence="14 15">DSM 19922</strain>
    </source>
</reference>
<dbReference type="SMART" id="SM00448">
    <property type="entry name" value="REC"/>
    <property type="match status" value="1"/>
</dbReference>
<dbReference type="EMBL" id="JAUSVU010000047">
    <property type="protein sequence ID" value="MDQ0537415.1"/>
    <property type="molecule type" value="Genomic_DNA"/>
</dbReference>
<dbReference type="SUPFAM" id="SSF47384">
    <property type="entry name" value="Homodimeric domain of signal transducing histidine kinase"/>
    <property type="match status" value="1"/>
</dbReference>
<keyword evidence="15" id="KW-1185">Reference proteome</keyword>
<dbReference type="SMART" id="SM00388">
    <property type="entry name" value="HisKA"/>
    <property type="match status" value="1"/>
</dbReference>
<evidence type="ECO:0000256" key="10">
    <source>
        <dbReference type="SAM" id="Phobius"/>
    </source>
</evidence>
<dbReference type="InterPro" id="IPR013656">
    <property type="entry name" value="PAS_4"/>
</dbReference>
<dbReference type="InterPro" id="IPR000014">
    <property type="entry name" value="PAS"/>
</dbReference>
<evidence type="ECO:0000256" key="7">
    <source>
        <dbReference type="ARBA" id="ARBA00022840"/>
    </source>
</evidence>
<evidence type="ECO:0000313" key="15">
    <source>
        <dbReference type="Proteomes" id="UP001244552"/>
    </source>
</evidence>
<keyword evidence="10" id="KW-0472">Membrane</keyword>
<dbReference type="GO" id="GO:0016301">
    <property type="term" value="F:kinase activity"/>
    <property type="evidence" value="ECO:0007669"/>
    <property type="project" value="UniProtKB-KW"/>
</dbReference>
<evidence type="ECO:0000259" key="13">
    <source>
        <dbReference type="PROSITE" id="PS50112"/>
    </source>
</evidence>
<keyword evidence="10" id="KW-1133">Transmembrane helix</keyword>
<keyword evidence="4" id="KW-0808">Transferase</keyword>
<dbReference type="InterPro" id="IPR001789">
    <property type="entry name" value="Sig_transdc_resp-reg_receiver"/>
</dbReference>
<dbReference type="InterPro" id="IPR005467">
    <property type="entry name" value="His_kinase_dom"/>
</dbReference>
<dbReference type="Gene3D" id="3.30.450.20">
    <property type="entry name" value="PAS domain"/>
    <property type="match status" value="1"/>
</dbReference>
<comment type="caution">
    <text evidence="14">The sequence shown here is derived from an EMBL/GenBank/DDBJ whole genome shotgun (WGS) entry which is preliminary data.</text>
</comment>
<dbReference type="SMART" id="SM00091">
    <property type="entry name" value="PAS"/>
    <property type="match status" value="1"/>
</dbReference>
<evidence type="ECO:0000259" key="12">
    <source>
        <dbReference type="PROSITE" id="PS50110"/>
    </source>
</evidence>
<dbReference type="PROSITE" id="PS50112">
    <property type="entry name" value="PAS"/>
    <property type="match status" value="1"/>
</dbReference>
<dbReference type="PANTHER" id="PTHR43065">
    <property type="entry name" value="SENSOR HISTIDINE KINASE"/>
    <property type="match status" value="1"/>
</dbReference>
<dbReference type="PROSITE" id="PS50110">
    <property type="entry name" value="RESPONSE_REGULATORY"/>
    <property type="match status" value="1"/>
</dbReference>
<protein>
    <recommendedName>
        <fullName evidence="2">histidine kinase</fullName>
        <ecNumber evidence="2">2.7.13.3</ecNumber>
    </recommendedName>
</protein>
<dbReference type="Gene3D" id="1.10.287.130">
    <property type="match status" value="1"/>
</dbReference>
<dbReference type="Pfam" id="PF00072">
    <property type="entry name" value="Response_reg"/>
    <property type="match status" value="1"/>
</dbReference>
<dbReference type="InterPro" id="IPR011006">
    <property type="entry name" value="CheY-like_superfamily"/>
</dbReference>
<dbReference type="SUPFAM" id="SSF52172">
    <property type="entry name" value="CheY-like"/>
    <property type="match status" value="1"/>
</dbReference>
<dbReference type="InterPro" id="IPR003594">
    <property type="entry name" value="HATPase_dom"/>
</dbReference>
<proteinExistence type="predicted"/>
<feature type="domain" description="Response regulatory" evidence="12">
    <location>
        <begin position="814"/>
        <end position="930"/>
    </location>
</feature>
<evidence type="ECO:0000256" key="2">
    <source>
        <dbReference type="ARBA" id="ARBA00012438"/>
    </source>
</evidence>
<feature type="domain" description="PAS" evidence="13">
    <location>
        <begin position="412"/>
        <end position="484"/>
    </location>
</feature>
<comment type="catalytic activity">
    <reaction evidence="1">
        <text>ATP + protein L-histidine = ADP + protein N-phospho-L-histidine.</text>
        <dbReference type="EC" id="2.7.13.3"/>
    </reaction>
</comment>
<evidence type="ECO:0000256" key="8">
    <source>
        <dbReference type="ARBA" id="ARBA00023012"/>
    </source>
</evidence>
<dbReference type="PANTHER" id="PTHR43065:SF46">
    <property type="entry name" value="C4-DICARBOXYLATE TRANSPORT SENSOR PROTEIN DCTB"/>
    <property type="match status" value="1"/>
</dbReference>
<dbReference type="CDD" id="cd00082">
    <property type="entry name" value="HisKA"/>
    <property type="match status" value="1"/>
</dbReference>
<dbReference type="RefSeq" id="WP_209991189.1">
    <property type="nucleotide sequence ID" value="NZ_JAGINO010000043.1"/>
</dbReference>
<dbReference type="InterPro" id="IPR003661">
    <property type="entry name" value="HisK_dim/P_dom"/>
</dbReference>
<feature type="modified residue" description="4-aspartylphosphate" evidence="9">
    <location>
        <position position="865"/>
    </location>
</feature>
<dbReference type="InterPro" id="IPR036890">
    <property type="entry name" value="HATPase_C_sf"/>
</dbReference>
<keyword evidence="3 9" id="KW-0597">Phosphoprotein</keyword>
<dbReference type="PRINTS" id="PR00344">
    <property type="entry name" value="BCTRLSENSOR"/>
</dbReference>
<gene>
    <name evidence="14" type="ORF">QO018_006319</name>
</gene>
<evidence type="ECO:0000256" key="1">
    <source>
        <dbReference type="ARBA" id="ARBA00000085"/>
    </source>
</evidence>
<keyword evidence="10" id="KW-0812">Transmembrane</keyword>
<dbReference type="CDD" id="cd00130">
    <property type="entry name" value="PAS"/>
    <property type="match status" value="1"/>
</dbReference>
<evidence type="ECO:0000256" key="6">
    <source>
        <dbReference type="ARBA" id="ARBA00022777"/>
    </source>
</evidence>
<dbReference type="SUPFAM" id="SSF55785">
    <property type="entry name" value="PYP-like sensor domain (PAS domain)"/>
    <property type="match status" value="1"/>
</dbReference>
<dbReference type="Pfam" id="PF02518">
    <property type="entry name" value="HATPase_c"/>
    <property type="match status" value="1"/>
</dbReference>
<dbReference type="EC" id="2.7.13.3" evidence="2"/>
<dbReference type="Proteomes" id="UP001244552">
    <property type="component" value="Unassembled WGS sequence"/>
</dbReference>
<sequence>MPYSHVTTERSVNSLSKRLIRNAAITATALMLAVFGVAHWTGADMLDRIAGAQDEALAHEVAERVAVLRSQLMQKVDVLSAAVAAHHETPGFGDSALDALLRHSFDSLTEFGRLWVVARPLEPGAMPPLAELEGKATILARDGAGMVRAATLDNSDYDLIRRAVETGRSQLGAAQASPSGPLPGRLSTVVVPVVVGREVAGVIGYDVRMMNWIRIGEQVEPTLQPAGVGLTILSRTGTYLFHRDRSLIGRPLSAGAGTDRPVAADEAEALRSGTTISHRRTSSSGAPYRRIGLPVPNLGGEYRHYVLLDTPLPPTALLDMRMAVFGLFCLAALTVFLLLLGRMVRRMVGVPLEQIHTGIQRLDRGLDEVTLPAALLERADQIGDIARVMEALRRSQGERRELREMVIRNARDVERMISAIDAALDMILVLDAEQTIIYANQAACAMVGARDPDDMLGHRLSALEDPNTTLRRAELRVTDALESDGFWEGLFENYRTVFGECVQAMEVRFTRRPNGDIVVIGRDVSARHAAAREKADLEHRLSQQDKMDAVGRLAGGIAHDFNNLLGALTGYADFLVCDLPAGSAQREYADRIRRVCGRAKDMVQQILAFSRSGEAVLVNTRPRQILNDVAILLRTSIPSTVALKVDVPDDLPEICANATQLVQVLVNLAINARDALPEETGSITVSAGVWNGEGDPAFGCGAGWGSYKALPPTGDQAHVMFEVADNGSGMNEEVIVKAFDPFYTTKEQGKGTGLGLAVVIGIVKAHGGGLVVCSRPHTGTVLRVFVPVGNCEMPAAEEAEPVDLLQLRARRRCRVLVVDDEGDMGDMVSVGLERVGHEVAVCDDPQDAIDAFEEDPDAFHLVITDQTMPGISGVALIRRLKAQRPDLPCILYTGYSRLVDQSTAAAAGADAFFLKPVQMSVLAEAVERLLDAAAEAAGETDPGCDGTSASTIF</sequence>
<dbReference type="SUPFAM" id="SSF55874">
    <property type="entry name" value="ATPase domain of HSP90 chaperone/DNA topoisomerase II/histidine kinase"/>
    <property type="match status" value="1"/>
</dbReference>
<evidence type="ECO:0000256" key="3">
    <source>
        <dbReference type="ARBA" id="ARBA00022553"/>
    </source>
</evidence>
<evidence type="ECO:0000259" key="11">
    <source>
        <dbReference type="PROSITE" id="PS50109"/>
    </source>
</evidence>
<dbReference type="PROSITE" id="PS50109">
    <property type="entry name" value="HIS_KIN"/>
    <property type="match status" value="1"/>
</dbReference>
<dbReference type="Gene3D" id="3.40.50.2300">
    <property type="match status" value="1"/>
</dbReference>
<keyword evidence="6 14" id="KW-0418">Kinase</keyword>
<dbReference type="CDD" id="cd00156">
    <property type="entry name" value="REC"/>
    <property type="match status" value="1"/>
</dbReference>
<evidence type="ECO:0000256" key="4">
    <source>
        <dbReference type="ARBA" id="ARBA00022679"/>
    </source>
</evidence>
<keyword evidence="8" id="KW-0902">Two-component regulatory system</keyword>
<dbReference type="Gene3D" id="3.30.565.10">
    <property type="entry name" value="Histidine kinase-like ATPase, C-terminal domain"/>
    <property type="match status" value="1"/>
</dbReference>
<organism evidence="14 15">
    <name type="scientific">Azospirillum picis</name>
    <dbReference type="NCBI Taxonomy" id="488438"/>
    <lineage>
        <taxon>Bacteria</taxon>
        <taxon>Pseudomonadati</taxon>
        <taxon>Pseudomonadota</taxon>
        <taxon>Alphaproteobacteria</taxon>
        <taxon>Rhodospirillales</taxon>
        <taxon>Azospirillaceae</taxon>
        <taxon>Azospirillum</taxon>
    </lineage>
</organism>
<dbReference type="InterPro" id="IPR035965">
    <property type="entry name" value="PAS-like_dom_sf"/>
</dbReference>
<dbReference type="InterPro" id="IPR004358">
    <property type="entry name" value="Sig_transdc_His_kin-like_C"/>
</dbReference>
<dbReference type="SMART" id="SM00387">
    <property type="entry name" value="HATPase_c"/>
    <property type="match status" value="1"/>
</dbReference>
<feature type="transmembrane region" description="Helical" evidence="10">
    <location>
        <begin position="20"/>
        <end position="40"/>
    </location>
</feature>
<accession>A0ABU0MVB9</accession>